<keyword evidence="1" id="KW-0472">Membrane</keyword>
<dbReference type="Proteomes" id="UP001620645">
    <property type="component" value="Unassembled WGS sequence"/>
</dbReference>
<feature type="transmembrane region" description="Helical" evidence="1">
    <location>
        <begin position="47"/>
        <end position="67"/>
    </location>
</feature>
<sequence length="143" mass="16572">MLTLNEFARWTGLTLFEMDLHSVALFLTSLLFVLSRHFLFSLTILHLFAPLFVASAFNFYFLVIIFVRTVIEDGSPKRAIAGNALHFFRVTMVALFEMILCHKLQDEFERGNQQKSIESTYFMVMMPLWALLIALSVHACRLF</sequence>
<keyword evidence="1" id="KW-1133">Transmembrane helix</keyword>
<comment type="caution">
    <text evidence="2">The sequence shown here is derived from an EMBL/GenBank/DDBJ whole genome shotgun (WGS) entry which is preliminary data.</text>
</comment>
<organism evidence="2 3">
    <name type="scientific">Heterodera schachtii</name>
    <name type="common">Sugarbeet cyst nematode worm</name>
    <name type="synonym">Tylenchus schachtii</name>
    <dbReference type="NCBI Taxonomy" id="97005"/>
    <lineage>
        <taxon>Eukaryota</taxon>
        <taxon>Metazoa</taxon>
        <taxon>Ecdysozoa</taxon>
        <taxon>Nematoda</taxon>
        <taxon>Chromadorea</taxon>
        <taxon>Rhabditida</taxon>
        <taxon>Tylenchina</taxon>
        <taxon>Tylenchomorpha</taxon>
        <taxon>Tylenchoidea</taxon>
        <taxon>Heteroderidae</taxon>
        <taxon>Heteroderinae</taxon>
        <taxon>Heterodera</taxon>
    </lineage>
</organism>
<keyword evidence="1" id="KW-0812">Transmembrane</keyword>
<evidence type="ECO:0000313" key="3">
    <source>
        <dbReference type="Proteomes" id="UP001620645"/>
    </source>
</evidence>
<accession>A0ABD2I279</accession>
<reference evidence="2 3" key="1">
    <citation type="submission" date="2024-10" db="EMBL/GenBank/DDBJ databases">
        <authorList>
            <person name="Kim D."/>
        </authorList>
    </citation>
    <scope>NUCLEOTIDE SEQUENCE [LARGE SCALE GENOMIC DNA]</scope>
    <source>
        <strain evidence="2">Taebaek</strain>
    </source>
</reference>
<keyword evidence="3" id="KW-1185">Reference proteome</keyword>
<proteinExistence type="predicted"/>
<feature type="transmembrane region" description="Helical" evidence="1">
    <location>
        <begin position="79"/>
        <end position="100"/>
    </location>
</feature>
<feature type="transmembrane region" description="Helical" evidence="1">
    <location>
        <begin position="121"/>
        <end position="139"/>
    </location>
</feature>
<name>A0ABD2I279_HETSC</name>
<dbReference type="AlphaFoldDB" id="A0ABD2I279"/>
<dbReference type="PANTHER" id="PTHR13568:SF9">
    <property type="entry name" value="TRANSMEMBRANE PROTEIN 203"/>
    <property type="match status" value="1"/>
</dbReference>
<dbReference type="PANTHER" id="PTHR13568">
    <property type="entry name" value="FAM11A, B PROTEIN"/>
    <property type="match status" value="1"/>
</dbReference>
<dbReference type="EMBL" id="JBICCN010000357">
    <property type="protein sequence ID" value="KAL3074169.1"/>
    <property type="molecule type" value="Genomic_DNA"/>
</dbReference>
<evidence type="ECO:0000256" key="1">
    <source>
        <dbReference type="SAM" id="Phobius"/>
    </source>
</evidence>
<feature type="transmembrane region" description="Helical" evidence="1">
    <location>
        <begin position="20"/>
        <end position="40"/>
    </location>
</feature>
<protein>
    <submittedName>
        <fullName evidence="2">Uncharacterized protein</fullName>
    </submittedName>
</protein>
<evidence type="ECO:0000313" key="2">
    <source>
        <dbReference type="EMBL" id="KAL3074169.1"/>
    </source>
</evidence>
<gene>
    <name evidence="2" type="ORF">niasHS_014999</name>
</gene>
<dbReference type="InterPro" id="IPR019396">
    <property type="entry name" value="TM_Fragile-X-F-assoc"/>
</dbReference>